<dbReference type="EMBL" id="SJPO01000003">
    <property type="protein sequence ID" value="TWT77969.1"/>
    <property type="molecule type" value="Genomic_DNA"/>
</dbReference>
<evidence type="ECO:0000313" key="2">
    <source>
        <dbReference type="Proteomes" id="UP000318478"/>
    </source>
</evidence>
<accession>A0A5C5YSP1</accession>
<dbReference type="AlphaFoldDB" id="A0A5C5YSP1"/>
<reference evidence="1 2" key="1">
    <citation type="submission" date="2019-02" db="EMBL/GenBank/DDBJ databases">
        <title>Deep-cultivation of Planctomycetes and their phenomic and genomic characterization uncovers novel biology.</title>
        <authorList>
            <person name="Wiegand S."/>
            <person name="Jogler M."/>
            <person name="Boedeker C."/>
            <person name="Pinto D."/>
            <person name="Vollmers J."/>
            <person name="Rivas-Marin E."/>
            <person name="Kohn T."/>
            <person name="Peeters S.H."/>
            <person name="Heuer A."/>
            <person name="Rast P."/>
            <person name="Oberbeckmann S."/>
            <person name="Bunk B."/>
            <person name="Jeske O."/>
            <person name="Meyerdierks A."/>
            <person name="Storesund J.E."/>
            <person name="Kallscheuer N."/>
            <person name="Luecker S."/>
            <person name="Lage O.M."/>
            <person name="Pohl T."/>
            <person name="Merkel B.J."/>
            <person name="Hornburger P."/>
            <person name="Mueller R.-W."/>
            <person name="Bruemmer F."/>
            <person name="Labrenz M."/>
            <person name="Spormann A.M."/>
            <person name="Op Den Camp H."/>
            <person name="Overmann J."/>
            <person name="Amann R."/>
            <person name="Jetten M.S.M."/>
            <person name="Mascher T."/>
            <person name="Medema M.H."/>
            <person name="Devos D.P."/>
            <person name="Kaster A.-K."/>
            <person name="Ovreas L."/>
            <person name="Rohde M."/>
            <person name="Galperin M.Y."/>
            <person name="Jogler C."/>
        </authorList>
    </citation>
    <scope>NUCLEOTIDE SEQUENCE [LARGE SCALE GENOMIC DNA]</scope>
    <source>
        <strain evidence="1 2">Pla123a</strain>
    </source>
</reference>
<name>A0A5C5YSP1_9BACT</name>
<dbReference type="Proteomes" id="UP000318478">
    <property type="component" value="Unassembled WGS sequence"/>
</dbReference>
<dbReference type="RefSeq" id="WP_146585941.1">
    <property type="nucleotide sequence ID" value="NZ_SJPO01000003.1"/>
</dbReference>
<evidence type="ECO:0000313" key="1">
    <source>
        <dbReference type="EMBL" id="TWT77969.1"/>
    </source>
</evidence>
<sequence length="112" mass="12562">MAIPIDDLIEVANAISRGEVPEFQHNECFTSGAFDLLLVKATGSNAFLLLQDAVEKYEAVDEAGVGFRGYFYLLGILARQSETTEVPPGLLEIIVRHPELSHELRNWYRLQN</sequence>
<keyword evidence="2" id="KW-1185">Reference proteome</keyword>
<proteinExistence type="predicted"/>
<protein>
    <submittedName>
        <fullName evidence="1">Uncharacterized protein</fullName>
    </submittedName>
</protein>
<gene>
    <name evidence="1" type="ORF">Pla123a_17680</name>
</gene>
<organism evidence="1 2">
    <name type="scientific">Posidoniimonas polymericola</name>
    <dbReference type="NCBI Taxonomy" id="2528002"/>
    <lineage>
        <taxon>Bacteria</taxon>
        <taxon>Pseudomonadati</taxon>
        <taxon>Planctomycetota</taxon>
        <taxon>Planctomycetia</taxon>
        <taxon>Pirellulales</taxon>
        <taxon>Lacipirellulaceae</taxon>
        <taxon>Posidoniimonas</taxon>
    </lineage>
</organism>
<dbReference type="OrthoDB" id="9853299at2"/>
<comment type="caution">
    <text evidence="1">The sequence shown here is derived from an EMBL/GenBank/DDBJ whole genome shotgun (WGS) entry which is preliminary data.</text>
</comment>